<name>A0A0H4QIU9_9LACO</name>
<evidence type="ECO:0000259" key="8">
    <source>
        <dbReference type="Pfam" id="PF11967"/>
    </source>
</evidence>
<keyword evidence="3 7" id="KW-0227">DNA damage</keyword>
<dbReference type="PANTHER" id="PTHR33991:SF1">
    <property type="entry name" value="DNA REPAIR PROTEIN RECO"/>
    <property type="match status" value="1"/>
</dbReference>
<comment type="similarity">
    <text evidence="1 7">Belongs to the RecO family.</text>
</comment>
<dbReference type="Pfam" id="PF02565">
    <property type="entry name" value="RecO_C"/>
    <property type="match status" value="1"/>
</dbReference>
<sequence length="252" mass="28817">MNRNTTNFFGIVVKRTRYRERDALVTILTKEYGYRTFLVRGTQTGKSKISGAVIPFSYGDYSGLVKSEGLSYLNSATNIKQFDQIIQDIELNAYTTFLFDIVQNAFMDEKLPEDWYKTVFKALMYIDNGADAQILVNIIQMHLLQVYGVAPNMHQCVVGGETEGSFDFSVVLGGIICSKHYSSDPHRLHLPPRILYFLQLFSDIQIDQVRSVEIKNSNKDLIQKAIDSIYMGTVGFYPKSKTFIDKMKSWHL</sequence>
<feature type="domain" description="DNA replication/recombination mediator RecO N-terminal" evidence="8">
    <location>
        <begin position="6"/>
        <end position="82"/>
    </location>
</feature>
<protein>
    <recommendedName>
        <fullName evidence="2 7">DNA repair protein RecO</fullName>
    </recommendedName>
    <alternativeName>
        <fullName evidence="6 7">Recombination protein O</fullName>
    </alternativeName>
</protein>
<dbReference type="KEGG" id="lgn:ABM34_02925"/>
<dbReference type="NCBIfam" id="TIGR00613">
    <property type="entry name" value="reco"/>
    <property type="match status" value="1"/>
</dbReference>
<keyword evidence="5 7" id="KW-0234">DNA repair</keyword>
<dbReference type="SUPFAM" id="SSF57863">
    <property type="entry name" value="ArfGap/RecO-like zinc finger"/>
    <property type="match status" value="1"/>
</dbReference>
<accession>A0A0H4QIU9</accession>
<dbReference type="InterPro" id="IPR003717">
    <property type="entry name" value="RecO"/>
</dbReference>
<evidence type="ECO:0000256" key="2">
    <source>
        <dbReference type="ARBA" id="ARBA00021310"/>
    </source>
</evidence>
<dbReference type="EMBL" id="CP012034">
    <property type="protein sequence ID" value="AKP66608.1"/>
    <property type="molecule type" value="Genomic_DNA"/>
</dbReference>
<dbReference type="InterPro" id="IPR022572">
    <property type="entry name" value="DNA_rep/recomb_RecO_N"/>
</dbReference>
<dbReference type="InterPro" id="IPR037278">
    <property type="entry name" value="ARFGAP/RecO"/>
</dbReference>
<dbReference type="HAMAP" id="MF_00201">
    <property type="entry name" value="RecO"/>
    <property type="match status" value="1"/>
</dbReference>
<reference evidence="10" key="1">
    <citation type="submission" date="2015-07" db="EMBL/GenBank/DDBJ databases">
        <title>Lactobacillus ginsenosidimutans/EMML 3141/ whole genome sequencing.</title>
        <authorList>
            <person name="Kim M.K."/>
            <person name="Im W.-T."/>
            <person name="Srinivasan S."/>
            <person name="Lee J.-J."/>
        </authorList>
    </citation>
    <scope>NUCLEOTIDE SEQUENCE [LARGE SCALE GENOMIC DNA]</scope>
    <source>
        <strain evidence="10">EMML 3041</strain>
    </source>
</reference>
<dbReference type="PATRIC" id="fig|1007676.4.peg.605"/>
<keyword evidence="4 7" id="KW-0233">DNA recombination</keyword>
<dbReference type="Pfam" id="PF11967">
    <property type="entry name" value="RecO_N"/>
    <property type="match status" value="1"/>
</dbReference>
<dbReference type="STRING" id="1007676.ABM34_02925"/>
<dbReference type="Proteomes" id="UP000036106">
    <property type="component" value="Chromosome"/>
</dbReference>
<evidence type="ECO:0000256" key="1">
    <source>
        <dbReference type="ARBA" id="ARBA00007452"/>
    </source>
</evidence>
<evidence type="ECO:0000313" key="9">
    <source>
        <dbReference type="EMBL" id="AKP66608.1"/>
    </source>
</evidence>
<evidence type="ECO:0000313" key="10">
    <source>
        <dbReference type="Proteomes" id="UP000036106"/>
    </source>
</evidence>
<comment type="function">
    <text evidence="7">Involved in DNA repair and RecF pathway recombination.</text>
</comment>
<evidence type="ECO:0000256" key="6">
    <source>
        <dbReference type="ARBA" id="ARBA00033409"/>
    </source>
</evidence>
<proteinExistence type="inferred from homology"/>
<dbReference type="GO" id="GO:0043590">
    <property type="term" value="C:bacterial nucleoid"/>
    <property type="evidence" value="ECO:0007669"/>
    <property type="project" value="TreeGrafter"/>
</dbReference>
<evidence type="ECO:0000256" key="3">
    <source>
        <dbReference type="ARBA" id="ARBA00022763"/>
    </source>
</evidence>
<dbReference type="InterPro" id="IPR012340">
    <property type="entry name" value="NA-bd_OB-fold"/>
</dbReference>
<evidence type="ECO:0000256" key="4">
    <source>
        <dbReference type="ARBA" id="ARBA00023172"/>
    </source>
</evidence>
<dbReference type="GO" id="GO:0006310">
    <property type="term" value="P:DNA recombination"/>
    <property type="evidence" value="ECO:0007669"/>
    <property type="project" value="UniProtKB-UniRule"/>
</dbReference>
<dbReference type="SUPFAM" id="SSF50249">
    <property type="entry name" value="Nucleic acid-binding proteins"/>
    <property type="match status" value="1"/>
</dbReference>
<dbReference type="Gene3D" id="1.20.1440.120">
    <property type="entry name" value="Recombination protein O, C-terminal domain"/>
    <property type="match status" value="1"/>
</dbReference>
<dbReference type="RefSeq" id="WP_048703190.1">
    <property type="nucleotide sequence ID" value="NZ_CP012034.1"/>
</dbReference>
<dbReference type="Gene3D" id="2.40.50.140">
    <property type="entry name" value="Nucleic acid-binding proteins"/>
    <property type="match status" value="1"/>
</dbReference>
<dbReference type="OrthoDB" id="9797083at2"/>
<keyword evidence="10" id="KW-1185">Reference proteome</keyword>
<dbReference type="InterPro" id="IPR042242">
    <property type="entry name" value="RecO_C"/>
</dbReference>
<evidence type="ECO:0000256" key="7">
    <source>
        <dbReference type="HAMAP-Rule" id="MF_00201"/>
    </source>
</evidence>
<gene>
    <name evidence="7" type="primary">recO</name>
    <name evidence="9" type="ORF">ABM34_02925</name>
</gene>
<dbReference type="PANTHER" id="PTHR33991">
    <property type="entry name" value="DNA REPAIR PROTEIN RECO"/>
    <property type="match status" value="1"/>
</dbReference>
<organism evidence="9 10">
    <name type="scientific">Companilactobacillus ginsenosidimutans</name>
    <dbReference type="NCBI Taxonomy" id="1007676"/>
    <lineage>
        <taxon>Bacteria</taxon>
        <taxon>Bacillati</taxon>
        <taxon>Bacillota</taxon>
        <taxon>Bacilli</taxon>
        <taxon>Lactobacillales</taxon>
        <taxon>Lactobacillaceae</taxon>
        <taxon>Companilactobacillus</taxon>
    </lineage>
</organism>
<evidence type="ECO:0000256" key="5">
    <source>
        <dbReference type="ARBA" id="ARBA00023204"/>
    </source>
</evidence>
<dbReference type="GO" id="GO:0006302">
    <property type="term" value="P:double-strand break repair"/>
    <property type="evidence" value="ECO:0007669"/>
    <property type="project" value="TreeGrafter"/>
</dbReference>
<dbReference type="AlphaFoldDB" id="A0A0H4QIU9"/>